<dbReference type="GO" id="GO:0045892">
    <property type="term" value="P:negative regulation of DNA-templated transcription"/>
    <property type="evidence" value="ECO:0007669"/>
    <property type="project" value="InterPro"/>
</dbReference>
<evidence type="ECO:0000256" key="4">
    <source>
        <dbReference type="ARBA" id="ARBA00023163"/>
    </source>
</evidence>
<dbReference type="Gene3D" id="1.10.4040.10">
    <property type="entry name" value="Penicillinase repressor domain"/>
    <property type="match status" value="1"/>
</dbReference>
<dbReference type="RefSeq" id="WP_072361210.1">
    <property type="nucleotide sequence ID" value="NZ_CBHWAX010000045.1"/>
</dbReference>
<keyword evidence="8" id="KW-1185">Reference proteome</keyword>
<dbReference type="OrthoDB" id="1098508at2"/>
<dbReference type="InterPro" id="IPR005650">
    <property type="entry name" value="BlaI_family"/>
</dbReference>
<keyword evidence="3" id="KW-0238">DNA-binding</keyword>
<dbReference type="Pfam" id="PF03965">
    <property type="entry name" value="Penicillinase_R"/>
    <property type="match status" value="1"/>
</dbReference>
<dbReference type="InterPro" id="IPR036388">
    <property type="entry name" value="WH-like_DNA-bd_sf"/>
</dbReference>
<dbReference type="PIRSF" id="PIRSF019455">
    <property type="entry name" value="CopR_AtkY"/>
    <property type="match status" value="1"/>
</dbReference>
<accession>A0A1K1QM77</accession>
<protein>
    <submittedName>
        <fullName evidence="6">BlaI/MecI/CopY family transcriptional regulator</fullName>
    </submittedName>
    <submittedName>
        <fullName evidence="5">Predicted transcriptional regulator</fullName>
    </submittedName>
</protein>
<dbReference type="Proteomes" id="UP000183788">
    <property type="component" value="Unassembled WGS sequence"/>
</dbReference>
<dbReference type="EMBL" id="CP140154">
    <property type="protein sequence ID" value="WQG89208.1"/>
    <property type="molecule type" value="Genomic_DNA"/>
</dbReference>
<evidence type="ECO:0000256" key="1">
    <source>
        <dbReference type="ARBA" id="ARBA00011046"/>
    </source>
</evidence>
<dbReference type="Proteomes" id="UP001326715">
    <property type="component" value="Chromosome"/>
</dbReference>
<evidence type="ECO:0000256" key="3">
    <source>
        <dbReference type="ARBA" id="ARBA00023125"/>
    </source>
</evidence>
<dbReference type="EMBL" id="FPIZ01000008">
    <property type="protein sequence ID" value="SFW60342.1"/>
    <property type="molecule type" value="Genomic_DNA"/>
</dbReference>
<proteinExistence type="inferred from homology"/>
<dbReference type="GO" id="GO:0003677">
    <property type="term" value="F:DNA binding"/>
    <property type="evidence" value="ECO:0007669"/>
    <property type="project" value="UniProtKB-KW"/>
</dbReference>
<comment type="similarity">
    <text evidence="1">Belongs to the BlaI transcriptional regulatory family.</text>
</comment>
<name>A0A1K1QM77_9BACT</name>
<dbReference type="STRING" id="1004.SAMN05661012_02865"/>
<dbReference type="SUPFAM" id="SSF46785">
    <property type="entry name" value="Winged helix' DNA-binding domain"/>
    <property type="match status" value="1"/>
</dbReference>
<sequence>MSGIKTLTKAEEQIMQALWQIGPAFVKDIIETLPEPKPHYNTISTLVKILIDKGFVDFKAYGKSHQYFPLVTKEEYSQNTLQQVARGYFAGSFKNMVSFFVKKNDLSILELESLLEQIKKAENK</sequence>
<evidence type="ECO:0000256" key="2">
    <source>
        <dbReference type="ARBA" id="ARBA00023015"/>
    </source>
</evidence>
<gene>
    <name evidence="5" type="ORF">SAMN05661012_02865</name>
    <name evidence="6" type="ORF">SR876_30220</name>
</gene>
<dbReference type="Gene3D" id="1.10.10.10">
    <property type="entry name" value="Winged helix-like DNA-binding domain superfamily/Winged helix DNA-binding domain"/>
    <property type="match status" value="1"/>
</dbReference>
<evidence type="ECO:0000313" key="6">
    <source>
        <dbReference type="EMBL" id="WQG89208.1"/>
    </source>
</evidence>
<reference evidence="6 8" key="2">
    <citation type="submission" date="2023-11" db="EMBL/GenBank/DDBJ databases">
        <title>MicrobeMod: A computational toolkit for identifying prokaryotic methylation and restriction-modification with nanopore sequencing.</title>
        <authorList>
            <person name="Crits-Christoph A."/>
            <person name="Kang S.C."/>
            <person name="Lee H."/>
            <person name="Ostrov N."/>
        </authorList>
    </citation>
    <scope>NUCLEOTIDE SEQUENCE [LARGE SCALE GENOMIC DNA]</scope>
    <source>
        <strain evidence="6 8">ATCC 23090</strain>
    </source>
</reference>
<reference evidence="5 7" key="1">
    <citation type="submission" date="2016-11" db="EMBL/GenBank/DDBJ databases">
        <authorList>
            <person name="Jaros S."/>
            <person name="Januszkiewicz K."/>
            <person name="Wedrychowicz H."/>
        </authorList>
    </citation>
    <scope>NUCLEOTIDE SEQUENCE [LARGE SCALE GENOMIC DNA]</scope>
    <source>
        <strain evidence="5 7">DSM 784</strain>
    </source>
</reference>
<evidence type="ECO:0000313" key="8">
    <source>
        <dbReference type="Proteomes" id="UP001326715"/>
    </source>
</evidence>
<evidence type="ECO:0000313" key="7">
    <source>
        <dbReference type="Proteomes" id="UP000183788"/>
    </source>
</evidence>
<evidence type="ECO:0000313" key="5">
    <source>
        <dbReference type="EMBL" id="SFW60342.1"/>
    </source>
</evidence>
<dbReference type="InterPro" id="IPR036390">
    <property type="entry name" value="WH_DNA-bd_sf"/>
</dbReference>
<keyword evidence="4" id="KW-0804">Transcription</keyword>
<dbReference type="AlphaFoldDB" id="A0A1K1QM77"/>
<keyword evidence="2" id="KW-0805">Transcription regulation</keyword>
<organism evidence="5 7">
    <name type="scientific">Chitinophaga sancti</name>
    <dbReference type="NCBI Taxonomy" id="1004"/>
    <lineage>
        <taxon>Bacteria</taxon>
        <taxon>Pseudomonadati</taxon>
        <taxon>Bacteroidota</taxon>
        <taxon>Chitinophagia</taxon>
        <taxon>Chitinophagales</taxon>
        <taxon>Chitinophagaceae</taxon>
        <taxon>Chitinophaga</taxon>
    </lineage>
</organism>